<feature type="transmembrane region" description="Helical" evidence="1">
    <location>
        <begin position="150"/>
        <end position="168"/>
    </location>
</feature>
<accession>A0A433XCC4</accession>
<feature type="transmembrane region" description="Helical" evidence="1">
    <location>
        <begin position="66"/>
        <end position="84"/>
    </location>
</feature>
<name>A0A433XCC4_9BACL</name>
<keyword evidence="3" id="KW-1185">Reference proteome</keyword>
<dbReference type="OrthoDB" id="8641791at2"/>
<feature type="transmembrane region" description="Helical" evidence="1">
    <location>
        <begin position="429"/>
        <end position="450"/>
    </location>
</feature>
<dbReference type="EMBL" id="RZNX01000003">
    <property type="protein sequence ID" value="RUT31801.1"/>
    <property type="molecule type" value="Genomic_DNA"/>
</dbReference>
<protein>
    <recommendedName>
        <fullName evidence="4">Transporter</fullName>
    </recommendedName>
</protein>
<keyword evidence="1" id="KW-1133">Transmembrane helix</keyword>
<comment type="caution">
    <text evidence="2">The sequence shown here is derived from an EMBL/GenBank/DDBJ whole genome shotgun (WGS) entry which is preliminary data.</text>
</comment>
<keyword evidence="1" id="KW-0812">Transmembrane</keyword>
<keyword evidence="1" id="KW-0472">Membrane</keyword>
<feature type="transmembrane region" description="Helical" evidence="1">
    <location>
        <begin position="398"/>
        <end position="423"/>
    </location>
</feature>
<gene>
    <name evidence="2" type="ORF">EJP77_10465</name>
</gene>
<dbReference type="AlphaFoldDB" id="A0A433XCC4"/>
<feature type="transmembrane region" description="Helical" evidence="1">
    <location>
        <begin position="462"/>
        <end position="479"/>
    </location>
</feature>
<feature type="transmembrane region" description="Helical" evidence="1">
    <location>
        <begin position="188"/>
        <end position="208"/>
    </location>
</feature>
<feature type="transmembrane region" description="Helical" evidence="1">
    <location>
        <begin position="127"/>
        <end position="143"/>
    </location>
</feature>
<sequence>MGIQLTAIHWVYLAFIVFIMGLLIRRRDTTMICVVGIFALGLLATETLHGSVSGIFSSFIYATKELMGTIMIISIIVAMSRVLIRTGINETMVAPLTRFLRTPAMAYWGIGLIMLVTSFFFWPSPAVALIGAVLLPVALRVGLPALGAAMAMNLFGHGIALSGDYIIQGAPKLTADAAGLPVSSVMEASVPLVIVMGVVTTVVAFWMMRRDLRNGTWKNGLVSGASPTAALTAENEEQRAEAIHGVDKESLKLSPMLRKVLAILIPLLFILDVAVMFVLKLQGGDATALVGGTAVFILIAVTLLAHRNQGLEQVTSYLIDGFVFGFKVFGPVIPIAAFFYLGDAAFTELFGKVLPGTSHGIVNDLGVALAGSVPLNGAVGSVTLTVTGAITGLDGSGFSGISLAGSIAHLFATAIGSGAATLTALGQVAAIWVGGGTLIPWALIPAAAICGVSPFELARRNLKPVLIGLAVTTVVAMFLV</sequence>
<evidence type="ECO:0000256" key="1">
    <source>
        <dbReference type="SAM" id="Phobius"/>
    </source>
</evidence>
<feature type="transmembrane region" description="Helical" evidence="1">
    <location>
        <begin position="361"/>
        <end position="386"/>
    </location>
</feature>
<feature type="transmembrane region" description="Helical" evidence="1">
    <location>
        <begin position="6"/>
        <end position="24"/>
    </location>
</feature>
<evidence type="ECO:0000313" key="3">
    <source>
        <dbReference type="Proteomes" id="UP000272464"/>
    </source>
</evidence>
<reference evidence="2 3" key="1">
    <citation type="submission" date="2018-12" db="EMBL/GenBank/DDBJ databases">
        <authorList>
            <person name="Sun L."/>
            <person name="Chen Z."/>
        </authorList>
    </citation>
    <scope>NUCLEOTIDE SEQUENCE [LARGE SCALE GENOMIC DNA]</scope>
    <source>
        <strain evidence="2 3">3-5-3</strain>
    </source>
</reference>
<dbReference type="Proteomes" id="UP000272464">
    <property type="component" value="Unassembled WGS sequence"/>
</dbReference>
<evidence type="ECO:0000313" key="2">
    <source>
        <dbReference type="EMBL" id="RUT31801.1"/>
    </source>
</evidence>
<feature type="transmembrane region" description="Helical" evidence="1">
    <location>
        <begin position="286"/>
        <end position="305"/>
    </location>
</feature>
<feature type="transmembrane region" description="Helical" evidence="1">
    <location>
        <begin position="317"/>
        <end position="341"/>
    </location>
</feature>
<feature type="transmembrane region" description="Helical" evidence="1">
    <location>
        <begin position="104"/>
        <end position="121"/>
    </location>
</feature>
<feature type="transmembrane region" description="Helical" evidence="1">
    <location>
        <begin position="31"/>
        <end position="60"/>
    </location>
</feature>
<feature type="transmembrane region" description="Helical" evidence="1">
    <location>
        <begin position="260"/>
        <end position="280"/>
    </location>
</feature>
<organism evidence="2 3">
    <name type="scientific">Paenibacillus zeisoli</name>
    <dbReference type="NCBI Taxonomy" id="2496267"/>
    <lineage>
        <taxon>Bacteria</taxon>
        <taxon>Bacillati</taxon>
        <taxon>Bacillota</taxon>
        <taxon>Bacilli</taxon>
        <taxon>Bacillales</taxon>
        <taxon>Paenibacillaceae</taxon>
        <taxon>Paenibacillus</taxon>
    </lineage>
</organism>
<dbReference type="RefSeq" id="WP_127199181.1">
    <property type="nucleotide sequence ID" value="NZ_RZNX01000003.1"/>
</dbReference>
<proteinExistence type="predicted"/>
<evidence type="ECO:0008006" key="4">
    <source>
        <dbReference type="Google" id="ProtNLM"/>
    </source>
</evidence>